<organism evidence="1">
    <name type="scientific">Solanum chacoense</name>
    <name type="common">Chaco potato</name>
    <dbReference type="NCBI Taxonomy" id="4108"/>
    <lineage>
        <taxon>Eukaryota</taxon>
        <taxon>Viridiplantae</taxon>
        <taxon>Streptophyta</taxon>
        <taxon>Embryophyta</taxon>
        <taxon>Tracheophyta</taxon>
        <taxon>Spermatophyta</taxon>
        <taxon>Magnoliopsida</taxon>
        <taxon>eudicotyledons</taxon>
        <taxon>Gunneridae</taxon>
        <taxon>Pentapetalae</taxon>
        <taxon>asterids</taxon>
        <taxon>lamiids</taxon>
        <taxon>Solanales</taxon>
        <taxon>Solanaceae</taxon>
        <taxon>Solanoideae</taxon>
        <taxon>Solaneae</taxon>
        <taxon>Solanum</taxon>
    </lineage>
</organism>
<reference evidence="1" key="1">
    <citation type="submission" date="2015-12" db="EMBL/GenBank/DDBJ databases">
        <title>Gene expression during late stages of embryo sac development: a critical building block for successful pollen-pistil interactions.</title>
        <authorList>
            <person name="Liu Y."/>
            <person name="Joly V."/>
            <person name="Sabar M."/>
            <person name="Matton D.P."/>
        </authorList>
    </citation>
    <scope>NUCLEOTIDE SEQUENCE</scope>
</reference>
<dbReference type="AlphaFoldDB" id="A0A0V0GLA4"/>
<dbReference type="EMBL" id="GEDG01035749">
    <property type="protein sequence ID" value="JAP09058.1"/>
    <property type="molecule type" value="Transcribed_RNA"/>
</dbReference>
<sequence length="70" mass="8056">MCAMSTYGRKSLDLVSCFISRETRKKMSGGGKYYKEYGMSLQSLTKGKSFCFQQMLIFLFPAPWEGYKDV</sequence>
<proteinExistence type="predicted"/>
<protein>
    <submittedName>
        <fullName evidence="1">Putative ovule protein</fullName>
    </submittedName>
</protein>
<accession>A0A0V0GLA4</accession>
<evidence type="ECO:0000313" key="1">
    <source>
        <dbReference type="EMBL" id="JAP09058.1"/>
    </source>
</evidence>
<name>A0A0V0GLA4_SOLCH</name>